<name>A0A369J5T4_HYPMA</name>
<organism evidence="1 2">
    <name type="scientific">Hypsizygus marmoreus</name>
    <name type="common">White beech mushroom</name>
    <name type="synonym">Agaricus marmoreus</name>
    <dbReference type="NCBI Taxonomy" id="39966"/>
    <lineage>
        <taxon>Eukaryota</taxon>
        <taxon>Fungi</taxon>
        <taxon>Dikarya</taxon>
        <taxon>Basidiomycota</taxon>
        <taxon>Agaricomycotina</taxon>
        <taxon>Agaricomycetes</taxon>
        <taxon>Agaricomycetidae</taxon>
        <taxon>Agaricales</taxon>
        <taxon>Tricholomatineae</taxon>
        <taxon>Lyophyllaceae</taxon>
        <taxon>Hypsizygus</taxon>
    </lineage>
</organism>
<dbReference type="Proteomes" id="UP000076154">
    <property type="component" value="Unassembled WGS sequence"/>
</dbReference>
<sequence>MPAVDGVRWVTVKWTCMISVNKWFSVASPQDHIKRSSPLPLSWHSKAVGWGTISPRDIKERRHRNHFANWKIQRQKQRGLPQKIFERTGVNTGPKI</sequence>
<accession>A0A369J5T4</accession>
<proteinExistence type="predicted"/>
<gene>
    <name evidence="1" type="ORF">Hypma_002388</name>
</gene>
<dbReference type="EMBL" id="LUEZ02000122">
    <property type="protein sequence ID" value="RDB16762.1"/>
    <property type="molecule type" value="Genomic_DNA"/>
</dbReference>
<dbReference type="OrthoDB" id="2562239at2759"/>
<evidence type="ECO:0000313" key="1">
    <source>
        <dbReference type="EMBL" id="RDB16762.1"/>
    </source>
</evidence>
<protein>
    <submittedName>
        <fullName evidence="1">Uncharacterized protein</fullName>
    </submittedName>
</protein>
<reference evidence="1" key="1">
    <citation type="submission" date="2018-04" db="EMBL/GenBank/DDBJ databases">
        <title>Whole genome sequencing of Hypsizygus marmoreus.</title>
        <authorList>
            <person name="Choi I.-G."/>
            <person name="Min B."/>
            <person name="Kim J.-G."/>
            <person name="Kim S."/>
            <person name="Oh Y.-L."/>
            <person name="Kong W.-S."/>
            <person name="Park H."/>
            <person name="Jeong J."/>
            <person name="Song E.-S."/>
        </authorList>
    </citation>
    <scope>NUCLEOTIDE SEQUENCE [LARGE SCALE GENOMIC DNA]</scope>
    <source>
        <strain evidence="1">51987-8</strain>
    </source>
</reference>
<dbReference type="InParanoid" id="A0A369J5T4"/>
<keyword evidence="2" id="KW-1185">Reference proteome</keyword>
<comment type="caution">
    <text evidence="1">The sequence shown here is derived from an EMBL/GenBank/DDBJ whole genome shotgun (WGS) entry which is preliminary data.</text>
</comment>
<dbReference type="AlphaFoldDB" id="A0A369J5T4"/>
<evidence type="ECO:0000313" key="2">
    <source>
        <dbReference type="Proteomes" id="UP000076154"/>
    </source>
</evidence>